<proteinExistence type="predicted"/>
<dbReference type="Proteomes" id="UP000186132">
    <property type="component" value="Unassembled WGS sequence"/>
</dbReference>
<sequence>MTDPSHLLELVADPAATTVIEPPGDGVGFWAGGPSAVWQDGSFYLAYRLRRPVTEGRGYANVVARSADGETFETVATVTSEQFDSASLERPALVPLADGGWRLYVSCSTENSKHWWVEAIESDELATLADGKRTVVLPGDDATAWKDVVVRRSGPEWQMWACRHPLDGGDDHADRMTSVYLTSDDGLQWQERGTALGPTPDTWDARGTRITSVVRTGDGWLAFYDGRASAAENWFERTGVALGTGPDAFATSAGPTPHGRTVRYVSLAESPLGTRFYWEASRSDGANDLRTAYVPRPESPSQS</sequence>
<evidence type="ECO:0008006" key="3">
    <source>
        <dbReference type="Google" id="ProtNLM"/>
    </source>
</evidence>
<gene>
    <name evidence="1" type="ORF">SAMN05443575_2060</name>
</gene>
<dbReference type="InterPro" id="IPR023296">
    <property type="entry name" value="Glyco_hydro_beta-prop_sf"/>
</dbReference>
<protein>
    <recommendedName>
        <fullName evidence="3">Glycosyl hydrolases family 32 N-terminal domain-containing protein</fullName>
    </recommendedName>
</protein>
<dbReference type="SUPFAM" id="SSF75005">
    <property type="entry name" value="Arabinanase/levansucrase/invertase"/>
    <property type="match status" value="1"/>
</dbReference>
<name>A0A1M5K5G0_9ACTN</name>
<evidence type="ECO:0000313" key="2">
    <source>
        <dbReference type="Proteomes" id="UP000186132"/>
    </source>
</evidence>
<dbReference type="Gene3D" id="2.115.10.20">
    <property type="entry name" value="Glycosyl hydrolase domain, family 43"/>
    <property type="match status" value="2"/>
</dbReference>
<dbReference type="STRING" id="1206085.SAMN05443575_2060"/>
<dbReference type="AlphaFoldDB" id="A0A1M5K5G0"/>
<keyword evidence="2" id="KW-1185">Reference proteome</keyword>
<dbReference type="EMBL" id="FQVU01000003">
    <property type="protein sequence ID" value="SHG48025.1"/>
    <property type="molecule type" value="Genomic_DNA"/>
</dbReference>
<reference evidence="1 2" key="1">
    <citation type="submission" date="2016-11" db="EMBL/GenBank/DDBJ databases">
        <authorList>
            <person name="Jaros S."/>
            <person name="Januszkiewicz K."/>
            <person name="Wedrychowicz H."/>
        </authorList>
    </citation>
    <scope>NUCLEOTIDE SEQUENCE [LARGE SCALE GENOMIC DNA]</scope>
    <source>
        <strain evidence="1 2">DSM 45627</strain>
    </source>
</reference>
<dbReference type="OrthoDB" id="251398at2"/>
<evidence type="ECO:0000313" key="1">
    <source>
        <dbReference type="EMBL" id="SHG48025.1"/>
    </source>
</evidence>
<organism evidence="1 2">
    <name type="scientific">Jatrophihabitans endophyticus</name>
    <dbReference type="NCBI Taxonomy" id="1206085"/>
    <lineage>
        <taxon>Bacteria</taxon>
        <taxon>Bacillati</taxon>
        <taxon>Actinomycetota</taxon>
        <taxon>Actinomycetes</taxon>
        <taxon>Jatrophihabitantales</taxon>
        <taxon>Jatrophihabitantaceae</taxon>
        <taxon>Jatrophihabitans</taxon>
    </lineage>
</organism>
<dbReference type="RefSeq" id="WP_073389709.1">
    <property type="nucleotide sequence ID" value="NZ_FQVU01000003.1"/>
</dbReference>
<accession>A0A1M5K5G0</accession>